<dbReference type="InterPro" id="IPR012551">
    <property type="entry name" value="DUF1707_SHOCT-like"/>
</dbReference>
<keyword evidence="1" id="KW-1133">Transmembrane helix</keyword>
<feature type="domain" description="DUF1707" evidence="2">
    <location>
        <begin position="6"/>
        <end position="58"/>
    </location>
</feature>
<keyword evidence="1" id="KW-0472">Membrane</keyword>
<keyword evidence="1" id="KW-0812">Transmembrane</keyword>
<dbReference type="Pfam" id="PF08044">
    <property type="entry name" value="DUF1707"/>
    <property type="match status" value="1"/>
</dbReference>
<dbReference type="PANTHER" id="PTHR40763">
    <property type="entry name" value="MEMBRANE PROTEIN-RELATED"/>
    <property type="match status" value="1"/>
</dbReference>
<dbReference type="BioCyc" id="SESP1179773:BN6_RS37115-MONOMER"/>
<proteinExistence type="predicted"/>
<sequence>MGERDIRIGDADREQALRLLGEHLGEGRMDVDEYGDRSARVTAAKTRGELLALFGDLPAPHPVFAQVAPLPSATPAPRGRFQLDPRIASAIVPAVGILCVLLFFFAVRSPFIFLVVPAVAVLIGRAGGRR</sequence>
<dbReference type="STRING" id="1179773.BN6_76780"/>
<evidence type="ECO:0000259" key="2">
    <source>
        <dbReference type="Pfam" id="PF08044"/>
    </source>
</evidence>
<reference evidence="3 4" key="1">
    <citation type="journal article" date="2012" name="BMC Genomics">
        <title>Complete genome sequence of Saccharothrix espanaensis DSM 44229T and comparison to the other completely sequenced Pseudonocardiaceae.</title>
        <authorList>
            <person name="Strobel T."/>
            <person name="Al-Dilaimi A."/>
            <person name="Blom J."/>
            <person name="Gessner A."/>
            <person name="Kalinowski J."/>
            <person name="Luzhetska M."/>
            <person name="Puhler A."/>
            <person name="Szczepanowski R."/>
            <person name="Bechthold A."/>
            <person name="Ruckert C."/>
        </authorList>
    </citation>
    <scope>NUCLEOTIDE SEQUENCE [LARGE SCALE GENOMIC DNA]</scope>
    <source>
        <strain evidence="4">ATCC 51144 / DSM 44229 / JCM 9112 / NBRC 15066 / NRRL 15764</strain>
    </source>
</reference>
<gene>
    <name evidence="3" type="ordered locus">BN6_76780</name>
</gene>
<dbReference type="EMBL" id="HE804045">
    <property type="protein sequence ID" value="CCH34899.1"/>
    <property type="molecule type" value="Genomic_DNA"/>
</dbReference>
<dbReference type="KEGG" id="sesp:BN6_76780"/>
<dbReference type="AlphaFoldDB" id="K0KDN3"/>
<accession>K0KDN3</accession>
<dbReference type="HOGENOM" id="CLU_102484_5_1_11"/>
<feature type="transmembrane region" description="Helical" evidence="1">
    <location>
        <begin position="111"/>
        <end position="128"/>
    </location>
</feature>
<dbReference type="OrthoDB" id="3534574at2"/>
<name>K0KDN3_SACES</name>
<dbReference type="eggNOG" id="ENOG50339YM">
    <property type="taxonomic scope" value="Bacteria"/>
</dbReference>
<organism evidence="3 4">
    <name type="scientific">Saccharothrix espanaensis (strain ATCC 51144 / DSM 44229 / JCM 9112 / NBRC 15066 / NRRL 15764)</name>
    <dbReference type="NCBI Taxonomy" id="1179773"/>
    <lineage>
        <taxon>Bacteria</taxon>
        <taxon>Bacillati</taxon>
        <taxon>Actinomycetota</taxon>
        <taxon>Actinomycetes</taxon>
        <taxon>Pseudonocardiales</taxon>
        <taxon>Pseudonocardiaceae</taxon>
        <taxon>Saccharothrix</taxon>
    </lineage>
</organism>
<keyword evidence="4" id="KW-1185">Reference proteome</keyword>
<feature type="transmembrane region" description="Helical" evidence="1">
    <location>
        <begin position="87"/>
        <end position="105"/>
    </location>
</feature>
<evidence type="ECO:0000313" key="3">
    <source>
        <dbReference type="EMBL" id="CCH34899.1"/>
    </source>
</evidence>
<dbReference type="PATRIC" id="fig|1179773.3.peg.7754"/>
<dbReference type="Proteomes" id="UP000006281">
    <property type="component" value="Chromosome"/>
</dbReference>
<protein>
    <submittedName>
        <fullName evidence="3">Putative membrane protein</fullName>
    </submittedName>
</protein>
<dbReference type="PANTHER" id="PTHR40763:SF5">
    <property type="entry name" value="MEMBRANE PROTEIN"/>
    <property type="match status" value="1"/>
</dbReference>
<evidence type="ECO:0000256" key="1">
    <source>
        <dbReference type="SAM" id="Phobius"/>
    </source>
</evidence>
<evidence type="ECO:0000313" key="4">
    <source>
        <dbReference type="Proteomes" id="UP000006281"/>
    </source>
</evidence>
<dbReference type="RefSeq" id="WP_015105008.1">
    <property type="nucleotide sequence ID" value="NC_019673.1"/>
</dbReference>